<reference evidence="7 8" key="1">
    <citation type="submission" date="2020-08" db="EMBL/GenBank/DDBJ databases">
        <title>Genomic Encyclopedia of Type Strains, Phase IV (KMG-V): Genome sequencing to study the core and pangenomes of soil and plant-associated prokaryotes.</title>
        <authorList>
            <person name="Whitman W."/>
        </authorList>
    </citation>
    <scope>NUCLEOTIDE SEQUENCE [LARGE SCALE GENOMIC DNA]</scope>
    <source>
        <strain evidence="7 8">MP7CTX6</strain>
    </source>
</reference>
<keyword evidence="4 5" id="KW-0503">Monooxygenase</keyword>
<feature type="binding site" evidence="5">
    <location>
        <position position="43"/>
    </location>
    <ligand>
        <name>NADPH</name>
        <dbReference type="ChEBI" id="CHEBI:57783"/>
    </ligand>
</feature>
<feature type="binding site" evidence="5">
    <location>
        <position position="296"/>
    </location>
    <ligand>
        <name>FAD</name>
        <dbReference type="ChEBI" id="CHEBI:57692"/>
    </ligand>
</feature>
<dbReference type="SUPFAM" id="SSF51905">
    <property type="entry name" value="FAD/NAD(P)-binding domain"/>
    <property type="match status" value="1"/>
</dbReference>
<dbReference type="EMBL" id="JACHCF010000003">
    <property type="protein sequence ID" value="MBB5620460.1"/>
    <property type="molecule type" value="Genomic_DNA"/>
</dbReference>
<comment type="subcellular location">
    <subcellularLocation>
        <location evidence="5">Cytoplasm</location>
    </subcellularLocation>
</comment>
<comment type="similarity">
    <text evidence="5">Belongs to the aromatic-ring hydroxylase family. TetX subfamily.</text>
</comment>
<dbReference type="HAMAP" id="MF_00845">
    <property type="entry name" value="TetX_monooxygenase"/>
    <property type="match status" value="1"/>
</dbReference>
<dbReference type="Pfam" id="PF01494">
    <property type="entry name" value="FAD_binding_3"/>
    <property type="match status" value="2"/>
</dbReference>
<dbReference type="InterPro" id="IPR002938">
    <property type="entry name" value="FAD-bd"/>
</dbReference>
<keyword evidence="5" id="KW-0547">Nucleotide-binding</keyword>
<dbReference type="CDD" id="cd05191">
    <property type="entry name" value="NAD_bind_amino_acid_DH"/>
    <property type="match status" value="1"/>
</dbReference>
<dbReference type="GO" id="GO:0046677">
    <property type="term" value="P:response to antibiotic"/>
    <property type="evidence" value="ECO:0007669"/>
    <property type="project" value="InterPro"/>
</dbReference>
<dbReference type="Gene3D" id="3.50.50.60">
    <property type="entry name" value="FAD/NAD(P)-binding domain"/>
    <property type="match status" value="1"/>
</dbReference>
<comment type="catalytic activity">
    <reaction evidence="5">
        <text>a tetracycline + NADPH + O2 + H(+) = an 11a-hydroxytetracycline + NADP(+) + H2O</text>
        <dbReference type="Rhea" id="RHEA:61444"/>
        <dbReference type="ChEBI" id="CHEBI:15377"/>
        <dbReference type="ChEBI" id="CHEBI:15378"/>
        <dbReference type="ChEBI" id="CHEBI:15379"/>
        <dbReference type="ChEBI" id="CHEBI:57783"/>
        <dbReference type="ChEBI" id="CHEBI:58349"/>
        <dbReference type="ChEBI" id="CHEBI:144644"/>
        <dbReference type="ChEBI" id="CHEBI:144645"/>
    </reaction>
</comment>
<evidence type="ECO:0000313" key="8">
    <source>
        <dbReference type="Proteomes" id="UP000537718"/>
    </source>
</evidence>
<dbReference type="Proteomes" id="UP000537718">
    <property type="component" value="Unassembled WGS sequence"/>
</dbReference>
<dbReference type="PANTHER" id="PTHR46972">
    <property type="entry name" value="MONOOXYGENASE ASQM-RELATED"/>
    <property type="match status" value="1"/>
</dbReference>
<feature type="domain" description="FAD-binding" evidence="6">
    <location>
        <begin position="7"/>
        <end position="156"/>
    </location>
</feature>
<dbReference type="PRINTS" id="PR00420">
    <property type="entry name" value="RNGMNOXGNASE"/>
</dbReference>
<keyword evidence="2 5" id="KW-0274">FAD</keyword>
<evidence type="ECO:0000256" key="2">
    <source>
        <dbReference type="ARBA" id="ARBA00022827"/>
    </source>
</evidence>
<comment type="subunit">
    <text evidence="5">Monomer.</text>
</comment>
<keyword evidence="5" id="KW-0963">Cytoplasm</keyword>
<protein>
    <recommendedName>
        <fullName evidence="5">Flavin-dependent monooxygenase</fullName>
    </recommendedName>
    <alternativeName>
        <fullName evidence="5">TetX monooxygenase</fullName>
        <shortName evidence="5">TetX</shortName>
        <ecNumber evidence="5">1.14.13.-</ecNumber>
    </alternativeName>
</protein>
<dbReference type="GO" id="GO:0005737">
    <property type="term" value="C:cytoplasm"/>
    <property type="evidence" value="ECO:0007669"/>
    <property type="project" value="UniProtKB-SubCell"/>
</dbReference>
<evidence type="ECO:0000256" key="5">
    <source>
        <dbReference type="HAMAP-Rule" id="MF_00845"/>
    </source>
</evidence>
<dbReference type="RefSeq" id="WP_183866486.1">
    <property type="nucleotide sequence ID" value="NZ_JACHCF010000003.1"/>
</dbReference>
<comment type="cofactor">
    <cofactor evidence="5">
        <name>FAD</name>
        <dbReference type="ChEBI" id="CHEBI:57692"/>
    </cofactor>
</comment>
<sequence>MLLENKKVAIIGAGPVGLTMAKLIQQTGADVTVYERDKNPQARIWGGALDLDESSGQKAMEKAGLLEHYFAMGKPMGRTITDEKGNALFAVEPRYDRPEISRNTLRKIMLDSLTVDTVVWDRKFTGFEVYKDKWLLHFENEMDATADFVIVANGGMSNGRTYVTDTVIEDSGTFIIQGEVFEPEIKCPEFYQLCGNNILMTADKGINLVANPDNNGTLIYGVTFRKPEEWNNGDRLDFQNINSVSTFLSNRLDHWHECYKQLFRSTSFFVGLPTRKLPIDKPWKDQRPLPVTLIGDAAHLMPPFAGQGVNIGLVDALILSENLTNGKFESIAAAISDYEQQMFVYAKEAQAETSKNEIDMLYPDFSFQKRFSS</sequence>
<dbReference type="EC" id="1.14.13.-" evidence="5"/>
<keyword evidence="5" id="KW-0521">NADP</keyword>
<dbReference type="AlphaFoldDB" id="A0A7W8YS51"/>
<keyword evidence="1 5" id="KW-0285">Flavoprotein</keyword>
<feature type="binding site" evidence="5">
    <location>
        <position position="50"/>
    </location>
    <ligand>
        <name>FAD</name>
        <dbReference type="ChEBI" id="CHEBI:57692"/>
    </ligand>
</feature>
<gene>
    <name evidence="7" type="ORF">HDE69_001509</name>
</gene>
<comment type="caution">
    <text evidence="7">The sequence shown here is derived from an EMBL/GenBank/DDBJ whole genome shotgun (WGS) entry which is preliminary data.</text>
</comment>
<accession>A0A7W8YS51</accession>
<dbReference type="GO" id="GO:0071949">
    <property type="term" value="F:FAD binding"/>
    <property type="evidence" value="ECO:0007669"/>
    <property type="project" value="InterPro"/>
</dbReference>
<evidence type="ECO:0000256" key="4">
    <source>
        <dbReference type="ARBA" id="ARBA00023033"/>
    </source>
</evidence>
<dbReference type="InterPro" id="IPR043683">
    <property type="entry name" value="TetX_monooxygenase"/>
</dbReference>
<dbReference type="PANTHER" id="PTHR46972:SF1">
    <property type="entry name" value="FAD DEPENDENT OXIDOREDUCTASE DOMAIN-CONTAINING PROTEIN"/>
    <property type="match status" value="1"/>
</dbReference>
<dbReference type="GO" id="GO:0004497">
    <property type="term" value="F:monooxygenase activity"/>
    <property type="evidence" value="ECO:0007669"/>
    <property type="project" value="UniProtKB-UniRule"/>
</dbReference>
<feature type="binding site" evidence="5">
    <location>
        <position position="102"/>
    </location>
    <ligand>
        <name>FAD</name>
        <dbReference type="ChEBI" id="CHEBI:57692"/>
    </ligand>
</feature>
<organism evidence="7 8">
    <name type="scientific">Pedobacter cryoconitis</name>
    <dbReference type="NCBI Taxonomy" id="188932"/>
    <lineage>
        <taxon>Bacteria</taxon>
        <taxon>Pseudomonadati</taxon>
        <taxon>Bacteroidota</taxon>
        <taxon>Sphingobacteriia</taxon>
        <taxon>Sphingobacteriales</taxon>
        <taxon>Sphingobacteriaceae</taxon>
        <taxon>Pedobacter</taxon>
    </lineage>
</organism>
<comment type="function">
    <text evidence="5">An FAD-requiring monooxygenase active on some tetracycline antibiotic derivatives, which leads to their inactivation. Hydroxylates carbon 11a of tetracycline and some analogs.</text>
</comment>
<name>A0A7W8YS51_9SPHI</name>
<dbReference type="InterPro" id="IPR036188">
    <property type="entry name" value="FAD/NAD-bd_sf"/>
</dbReference>
<evidence type="ECO:0000313" key="7">
    <source>
        <dbReference type="EMBL" id="MBB5620460.1"/>
    </source>
</evidence>
<keyword evidence="3 5" id="KW-0560">Oxidoreductase</keyword>
<proteinExistence type="inferred from homology"/>
<evidence type="ECO:0000256" key="1">
    <source>
        <dbReference type="ARBA" id="ARBA00022630"/>
    </source>
</evidence>
<evidence type="ECO:0000259" key="6">
    <source>
        <dbReference type="Pfam" id="PF01494"/>
    </source>
</evidence>
<comment type="domain">
    <text evidence="5">Consists of an N-terminal FAD-binding domain with a Rossman fold and a C-terminal substrate-binding domain.</text>
</comment>
<evidence type="ECO:0000256" key="3">
    <source>
        <dbReference type="ARBA" id="ARBA00023002"/>
    </source>
</evidence>
<feature type="domain" description="FAD-binding" evidence="6">
    <location>
        <begin position="291"/>
        <end position="323"/>
    </location>
</feature>